<evidence type="ECO:0000256" key="4">
    <source>
        <dbReference type="ARBA" id="ARBA00022679"/>
    </source>
</evidence>
<evidence type="ECO:0000259" key="9">
    <source>
        <dbReference type="PROSITE" id="PS50109"/>
    </source>
</evidence>
<dbReference type="SUPFAM" id="SSF47384">
    <property type="entry name" value="Homodimeric domain of signal transducing histidine kinase"/>
    <property type="match status" value="1"/>
</dbReference>
<dbReference type="Gene3D" id="2.60.40.2380">
    <property type="match status" value="1"/>
</dbReference>
<dbReference type="AlphaFoldDB" id="A0A1H4G6G7"/>
<evidence type="ECO:0000259" key="10">
    <source>
        <dbReference type="PROSITE" id="PS50110"/>
    </source>
</evidence>
<name>A0A1H4G6G7_9GAMM</name>
<dbReference type="PROSITE" id="PS50109">
    <property type="entry name" value="HIS_KIN"/>
    <property type="match status" value="1"/>
</dbReference>
<dbReference type="GO" id="GO:0009927">
    <property type="term" value="F:histidine phosphotransfer kinase activity"/>
    <property type="evidence" value="ECO:0007669"/>
    <property type="project" value="TreeGrafter"/>
</dbReference>
<dbReference type="SMART" id="SM00448">
    <property type="entry name" value="REC"/>
    <property type="match status" value="1"/>
</dbReference>
<proteinExistence type="predicted"/>
<keyword evidence="4" id="KW-0808">Transferase</keyword>
<evidence type="ECO:0000313" key="12">
    <source>
        <dbReference type="Proteomes" id="UP000242469"/>
    </source>
</evidence>
<dbReference type="RefSeq" id="WP_091827423.1">
    <property type="nucleotide sequence ID" value="NZ_FNRJ01000014.1"/>
</dbReference>
<dbReference type="Pfam" id="PF02518">
    <property type="entry name" value="HATPase_c"/>
    <property type="match status" value="1"/>
</dbReference>
<feature type="coiled-coil region" evidence="7">
    <location>
        <begin position="399"/>
        <end position="426"/>
    </location>
</feature>
<keyword evidence="8" id="KW-0812">Transmembrane</keyword>
<dbReference type="SUPFAM" id="SSF55874">
    <property type="entry name" value="ATPase domain of HSP90 chaperone/DNA topoisomerase II/histidine kinase"/>
    <property type="match status" value="1"/>
</dbReference>
<dbReference type="Gene3D" id="3.40.50.2300">
    <property type="match status" value="1"/>
</dbReference>
<dbReference type="STRING" id="1122198.SAMN02745729_11472"/>
<dbReference type="Gene3D" id="1.10.287.130">
    <property type="match status" value="1"/>
</dbReference>
<feature type="transmembrane region" description="Helical" evidence="8">
    <location>
        <begin position="365"/>
        <end position="385"/>
    </location>
</feature>
<dbReference type="GO" id="GO:0005886">
    <property type="term" value="C:plasma membrane"/>
    <property type="evidence" value="ECO:0007669"/>
    <property type="project" value="TreeGrafter"/>
</dbReference>
<dbReference type="CDD" id="cd00082">
    <property type="entry name" value="HisKA"/>
    <property type="match status" value="1"/>
</dbReference>
<feature type="domain" description="Histidine kinase" evidence="9">
    <location>
        <begin position="440"/>
        <end position="658"/>
    </location>
</feature>
<feature type="transmembrane region" description="Helical" evidence="8">
    <location>
        <begin position="310"/>
        <end position="329"/>
    </location>
</feature>
<dbReference type="PANTHER" id="PTHR43047">
    <property type="entry name" value="TWO-COMPONENT HISTIDINE PROTEIN KINASE"/>
    <property type="match status" value="1"/>
</dbReference>
<dbReference type="InterPro" id="IPR011622">
    <property type="entry name" value="7TMR_DISM_rcpt_extracell_dom2"/>
</dbReference>
<evidence type="ECO:0000256" key="5">
    <source>
        <dbReference type="ARBA" id="ARBA00022777"/>
    </source>
</evidence>
<dbReference type="GO" id="GO:0000155">
    <property type="term" value="F:phosphorelay sensor kinase activity"/>
    <property type="evidence" value="ECO:0007669"/>
    <property type="project" value="InterPro"/>
</dbReference>
<reference evidence="12" key="1">
    <citation type="submission" date="2016-10" db="EMBL/GenBank/DDBJ databases">
        <authorList>
            <person name="Varghese N."/>
            <person name="Submissions S."/>
        </authorList>
    </citation>
    <scope>NUCLEOTIDE SEQUENCE [LARGE SCALE GENOMIC DNA]</scope>
    <source>
        <strain evidence="12">DSM 11526</strain>
    </source>
</reference>
<comment type="catalytic activity">
    <reaction evidence="1">
        <text>ATP + protein L-histidine = ADP + protein N-phospho-L-histidine.</text>
        <dbReference type="EC" id="2.7.13.3"/>
    </reaction>
</comment>
<keyword evidence="5 11" id="KW-0418">Kinase</keyword>
<accession>A0A1H4G6G7</accession>
<dbReference type="InterPro" id="IPR003594">
    <property type="entry name" value="HATPase_dom"/>
</dbReference>
<dbReference type="InterPro" id="IPR005467">
    <property type="entry name" value="His_kinase_dom"/>
</dbReference>
<protein>
    <recommendedName>
        <fullName evidence="2">histidine kinase</fullName>
        <ecNumber evidence="2">2.7.13.3</ecNumber>
    </recommendedName>
</protein>
<dbReference type="Pfam" id="PF07696">
    <property type="entry name" value="7TMR-DISMED2"/>
    <property type="match status" value="1"/>
</dbReference>
<feature type="transmembrane region" description="Helical" evidence="8">
    <location>
        <begin position="276"/>
        <end position="298"/>
    </location>
</feature>
<dbReference type="InterPro" id="IPR003661">
    <property type="entry name" value="HisK_dim/P_dom"/>
</dbReference>
<keyword evidence="3 6" id="KW-0597">Phosphoprotein</keyword>
<evidence type="ECO:0000256" key="6">
    <source>
        <dbReference type="PROSITE-ProRule" id="PRU00169"/>
    </source>
</evidence>
<sequence>MLLVRVIGLFCILLLAPLLARAESVLDLSVQDSKTNLASMMQVLDVAYGERHEPYQILDEASWVPVEDTPAILAAPREQSSIWLRVVLSNDSDMPLYRWLEISPWALDEIDAWLLVPDTRQTVGHWRIGADVPVESREIKTTRAVVPVSLNAKEQVLLLLHVRSNHRPALVITSWNPVDFVIAERDRYQKHSVLFAIVLTLFVVLLLQHNLHYLLLACWMLALFVLEAEKEGYISYLLFSEQSDIGLNIRFMSSLLEKSLFIAVSVFFLGLNKHPYWRWVPIGVLGVTFLASVTGFFLDGVAVRRLASGVHIFFALLWLCIVPAAIKISARWQPFLIGLLSLNWLVTTLLIMSFALNIHYSLSFSLARIGIEIMVIVGLLLIYVLKQREYGRMLELQLRESEKAERDRLERAVAQRTQELNQALDAAHKADASKTKFLSRVTHDLKSPLTSIMGYSQLLSTEQGKNGQMSRIIYDSASHMLNLINRLIDYARDVTSIEMNEVDLYLHAFINNVSHEGRILAGKNNNDFKLEVDELLPSVIRCDETLLREVLLNLLDNAAKYTVNGDIALRIYDRNTHESEKGSVLQLVCEVEDTGCGIDAEEHDQLFDPLFRVSDKGEGTGLGLAIVKELVERMGGDIFLSSVPNKGTCVRFTVPVKPGREDAGIAVLKSPTRMLPLYNADGLEAWVVEDSEQIRHLLYMELSELGFTVVTFADAESAINALQAKNTMPDIILTDYRLPKASGGAVLEAARAIDPLVPVLLLSATWYLQPERQETGECYTALLGKPVDLALLRHEVARACGLADIQASNSSEAHSSGSVTASSIVINEDSIQQLEVWLELGAVTDITEWCEQLGKQHPESACFAEELSALAQRGDFKAIHRRLLELS</sequence>
<evidence type="ECO:0000256" key="2">
    <source>
        <dbReference type="ARBA" id="ARBA00012438"/>
    </source>
</evidence>
<keyword evidence="12" id="KW-1185">Reference proteome</keyword>
<dbReference type="OrthoDB" id="9797243at2"/>
<evidence type="ECO:0000313" key="11">
    <source>
        <dbReference type="EMBL" id="SEB05223.1"/>
    </source>
</evidence>
<dbReference type="Pfam" id="PF00512">
    <property type="entry name" value="HisKA"/>
    <property type="match status" value="1"/>
</dbReference>
<dbReference type="Proteomes" id="UP000242469">
    <property type="component" value="Unassembled WGS sequence"/>
</dbReference>
<dbReference type="Pfam" id="PF00072">
    <property type="entry name" value="Response_reg"/>
    <property type="match status" value="1"/>
</dbReference>
<feature type="modified residue" description="4-aspartylphosphate" evidence="6">
    <location>
        <position position="735"/>
    </location>
</feature>
<dbReference type="SMART" id="SM00388">
    <property type="entry name" value="HisKA"/>
    <property type="match status" value="1"/>
</dbReference>
<gene>
    <name evidence="11" type="ORF">SAMN02745729_11472</name>
</gene>
<organism evidence="11 12">
    <name type="scientific">Marinobacterium iners DSM 11526</name>
    <dbReference type="NCBI Taxonomy" id="1122198"/>
    <lineage>
        <taxon>Bacteria</taxon>
        <taxon>Pseudomonadati</taxon>
        <taxon>Pseudomonadota</taxon>
        <taxon>Gammaproteobacteria</taxon>
        <taxon>Oceanospirillales</taxon>
        <taxon>Oceanospirillaceae</taxon>
        <taxon>Marinobacterium</taxon>
    </lineage>
</organism>
<dbReference type="InterPro" id="IPR036097">
    <property type="entry name" value="HisK_dim/P_sf"/>
</dbReference>
<dbReference type="EMBL" id="FNRJ01000014">
    <property type="protein sequence ID" value="SEB05223.1"/>
    <property type="molecule type" value="Genomic_DNA"/>
</dbReference>
<keyword evidence="8" id="KW-1133">Transmembrane helix</keyword>
<keyword evidence="7" id="KW-0175">Coiled coil</keyword>
<dbReference type="InterPro" id="IPR004358">
    <property type="entry name" value="Sig_transdc_His_kin-like_C"/>
</dbReference>
<keyword evidence="8" id="KW-0472">Membrane</keyword>
<dbReference type="PROSITE" id="PS50110">
    <property type="entry name" value="RESPONSE_REGULATORY"/>
    <property type="match status" value="1"/>
</dbReference>
<dbReference type="CDD" id="cd00156">
    <property type="entry name" value="REC"/>
    <property type="match status" value="1"/>
</dbReference>
<dbReference type="InterPro" id="IPR011006">
    <property type="entry name" value="CheY-like_superfamily"/>
</dbReference>
<dbReference type="InterPro" id="IPR001789">
    <property type="entry name" value="Sig_transdc_resp-reg_receiver"/>
</dbReference>
<dbReference type="Gene3D" id="3.30.565.10">
    <property type="entry name" value="Histidine kinase-like ATPase, C-terminal domain"/>
    <property type="match status" value="1"/>
</dbReference>
<evidence type="ECO:0000256" key="8">
    <source>
        <dbReference type="SAM" id="Phobius"/>
    </source>
</evidence>
<dbReference type="PANTHER" id="PTHR43047:SF72">
    <property type="entry name" value="OSMOSENSING HISTIDINE PROTEIN KINASE SLN1"/>
    <property type="match status" value="1"/>
</dbReference>
<feature type="transmembrane region" description="Helical" evidence="8">
    <location>
        <begin position="193"/>
        <end position="226"/>
    </location>
</feature>
<evidence type="ECO:0000256" key="3">
    <source>
        <dbReference type="ARBA" id="ARBA00022553"/>
    </source>
</evidence>
<dbReference type="SMART" id="SM00387">
    <property type="entry name" value="HATPase_c"/>
    <property type="match status" value="1"/>
</dbReference>
<feature type="transmembrane region" description="Helical" evidence="8">
    <location>
        <begin position="335"/>
        <end position="358"/>
    </location>
</feature>
<dbReference type="SUPFAM" id="SSF52172">
    <property type="entry name" value="CheY-like"/>
    <property type="match status" value="1"/>
</dbReference>
<feature type="domain" description="Response regulatory" evidence="10">
    <location>
        <begin position="684"/>
        <end position="800"/>
    </location>
</feature>
<evidence type="ECO:0000256" key="7">
    <source>
        <dbReference type="SAM" id="Coils"/>
    </source>
</evidence>
<dbReference type="InterPro" id="IPR036890">
    <property type="entry name" value="HATPase_C_sf"/>
</dbReference>
<evidence type="ECO:0000256" key="1">
    <source>
        <dbReference type="ARBA" id="ARBA00000085"/>
    </source>
</evidence>
<dbReference type="PRINTS" id="PR00344">
    <property type="entry name" value="BCTRLSENSOR"/>
</dbReference>
<dbReference type="EC" id="2.7.13.3" evidence="2"/>